<dbReference type="AlphaFoldDB" id="A0A2N9L2X2"/>
<dbReference type="SUPFAM" id="SSF63829">
    <property type="entry name" value="Calcium-dependent phosphotriesterase"/>
    <property type="match status" value="1"/>
</dbReference>
<accession>A0A2N9L2X2</accession>
<dbReference type="PANTHER" id="PTHR47572">
    <property type="entry name" value="LIPOPROTEIN-RELATED"/>
    <property type="match status" value="1"/>
</dbReference>
<dbReference type="Gene3D" id="2.120.10.30">
    <property type="entry name" value="TolB, C-terminal domain"/>
    <property type="match status" value="1"/>
</dbReference>
<dbReference type="InterPro" id="IPR051262">
    <property type="entry name" value="SMP-30/CGR1_Lactonase"/>
</dbReference>
<dbReference type="InterPro" id="IPR013658">
    <property type="entry name" value="SGL"/>
</dbReference>
<protein>
    <recommendedName>
        <fullName evidence="1">SMP-30/Gluconolactonase/LRE-like region domain-containing protein</fullName>
    </recommendedName>
</protein>
<dbReference type="InterPro" id="IPR011042">
    <property type="entry name" value="6-blade_b-propeller_TolB-like"/>
</dbReference>
<evidence type="ECO:0000313" key="2">
    <source>
        <dbReference type="EMBL" id="SPE17676.1"/>
    </source>
</evidence>
<dbReference type="Proteomes" id="UP000239735">
    <property type="component" value="Unassembled WGS sequence"/>
</dbReference>
<dbReference type="PANTHER" id="PTHR47572:SF5">
    <property type="entry name" value="BLR2277 PROTEIN"/>
    <property type="match status" value="1"/>
</dbReference>
<sequence length="310" mass="33447">MQVFAASSEATKESTATMIFSEDVQKPEGPVALPDGTWLIVEGSAERGCVTRLSHDGRARSIIRKTGRPNGLAVDAGGAIWVAESKVPSLLRLTMGGDCAVVATECDGEPFLFPNDLCFGPDGALYLTDSGVHIDSFAPNGTIRPDYMDVNYDGRVYRVEPRTGSVSLIDRGIRFTNGIAFGPDDRLYVNETLTGNIYRYGWRDGKIASPRELYGNVIRPGAPPGWKGPDGMAFDERGFLYVAVFGQGDVTVLGPGGKVVKQIETQGMLPTNLAFALPGSRSINVTEYQHAQMETFPVECDGLRLWDGAS</sequence>
<reference evidence="3" key="1">
    <citation type="submission" date="2018-02" db="EMBL/GenBank/DDBJ databases">
        <authorList>
            <person name="Hausmann B."/>
        </authorList>
    </citation>
    <scope>NUCLEOTIDE SEQUENCE [LARGE SCALE GENOMIC DNA]</scope>
    <source>
        <strain evidence="3">Peat soil MAG SbA5</strain>
    </source>
</reference>
<evidence type="ECO:0000313" key="3">
    <source>
        <dbReference type="Proteomes" id="UP000239735"/>
    </source>
</evidence>
<dbReference type="EMBL" id="OKRB01000013">
    <property type="protein sequence ID" value="SPE17676.1"/>
    <property type="molecule type" value="Genomic_DNA"/>
</dbReference>
<feature type="domain" description="SMP-30/Gluconolactonase/LRE-like region" evidence="1">
    <location>
        <begin position="28"/>
        <end position="286"/>
    </location>
</feature>
<dbReference type="Pfam" id="PF08450">
    <property type="entry name" value="SGL"/>
    <property type="match status" value="1"/>
</dbReference>
<gene>
    <name evidence="2" type="ORF">SBA5_110036</name>
</gene>
<organism evidence="2 3">
    <name type="scientific">Candidatus Sulfuritelmatomonas gaucii</name>
    <dbReference type="NCBI Taxonomy" id="2043161"/>
    <lineage>
        <taxon>Bacteria</taxon>
        <taxon>Pseudomonadati</taxon>
        <taxon>Acidobacteriota</taxon>
        <taxon>Terriglobia</taxon>
        <taxon>Terriglobales</taxon>
        <taxon>Acidobacteriaceae</taxon>
        <taxon>Candidatus Sulfuritelmatomonas</taxon>
    </lineage>
</organism>
<proteinExistence type="predicted"/>
<dbReference type="OrthoDB" id="2633250at2"/>
<name>A0A2N9L2X2_9BACT</name>
<evidence type="ECO:0000259" key="1">
    <source>
        <dbReference type="Pfam" id="PF08450"/>
    </source>
</evidence>